<evidence type="ECO:0000313" key="2">
    <source>
        <dbReference type="EMBL" id="SHD75679.1"/>
    </source>
</evidence>
<feature type="transmembrane region" description="Helical" evidence="1">
    <location>
        <begin position="170"/>
        <end position="190"/>
    </location>
</feature>
<dbReference type="PANTHER" id="PTHR37305:SF1">
    <property type="entry name" value="MEMBRANE PROTEIN"/>
    <property type="match status" value="1"/>
</dbReference>
<keyword evidence="1" id="KW-0812">Transmembrane</keyword>
<name>A0A1M4PJN6_9FIRM</name>
<keyword evidence="1" id="KW-1133">Transmembrane helix</keyword>
<organism evidence="2 3">
    <name type="scientific">[Clostridium] ultunense Esp</name>
    <dbReference type="NCBI Taxonomy" id="1288971"/>
    <lineage>
        <taxon>Bacteria</taxon>
        <taxon>Bacillati</taxon>
        <taxon>Bacillota</taxon>
        <taxon>Tissierellia</taxon>
        <taxon>Tissierellales</taxon>
        <taxon>Tepidimicrobiaceae</taxon>
        <taxon>Schnuerera</taxon>
    </lineage>
</organism>
<feature type="transmembrane region" description="Helical" evidence="1">
    <location>
        <begin position="17"/>
        <end position="35"/>
    </location>
</feature>
<keyword evidence="3" id="KW-1185">Reference proteome</keyword>
<dbReference type="RefSeq" id="WP_025640289.1">
    <property type="nucleotide sequence ID" value="NZ_LT669839.1"/>
</dbReference>
<evidence type="ECO:0000313" key="3">
    <source>
        <dbReference type="Proteomes" id="UP000245423"/>
    </source>
</evidence>
<reference evidence="2 3" key="1">
    <citation type="submission" date="2016-11" db="EMBL/GenBank/DDBJ databases">
        <authorList>
            <person name="Manzoor S."/>
        </authorList>
    </citation>
    <scope>NUCLEOTIDE SEQUENCE [LARGE SCALE GENOMIC DNA]</scope>
    <source>
        <strain evidence="2">Clostridium ultunense strain Esp</strain>
    </source>
</reference>
<dbReference type="OrthoDB" id="1707305at2"/>
<feature type="transmembrane region" description="Helical" evidence="1">
    <location>
        <begin position="47"/>
        <end position="69"/>
    </location>
</feature>
<dbReference type="Pfam" id="PF12730">
    <property type="entry name" value="ABC2_membrane_4"/>
    <property type="match status" value="1"/>
</dbReference>
<dbReference type="PANTHER" id="PTHR37305">
    <property type="entry name" value="INTEGRAL MEMBRANE PROTEIN-RELATED"/>
    <property type="match status" value="1"/>
</dbReference>
<feature type="transmembrane region" description="Helical" evidence="1">
    <location>
        <begin position="222"/>
        <end position="244"/>
    </location>
</feature>
<feature type="transmembrane region" description="Helical" evidence="1">
    <location>
        <begin position="140"/>
        <end position="164"/>
    </location>
</feature>
<sequence length="250" mass="28102">MINYIKAELYRNLNRPYYWNFVILISIAGLLLNIITKITAVSDQMSLVEVMTIGIQVINVPIFLVIMMIDMVTSEENKNLTLKNVVSFGIPRNKIIISKIIATAILSIVAALIILTIFLGSGTILFGLGEDFSMDILRDFSLRILAAIPLWISGISVGTFISLVFKNNTIFSFLYAILFTMTGLVTQILSRLLSEKFMYIHKILITTNLMSLRYDVVGKDAMIFAAIVGMGYTILFTILSILYFSRKEVK</sequence>
<gene>
    <name evidence="2" type="ORF">CUESP1_0284</name>
</gene>
<feature type="transmembrane region" description="Helical" evidence="1">
    <location>
        <begin position="100"/>
        <end position="128"/>
    </location>
</feature>
<dbReference type="Proteomes" id="UP000245423">
    <property type="component" value="Chromosome 1"/>
</dbReference>
<dbReference type="EMBL" id="LT669839">
    <property type="protein sequence ID" value="SHD75679.1"/>
    <property type="molecule type" value="Genomic_DNA"/>
</dbReference>
<protein>
    <submittedName>
        <fullName evidence="2">Putative ABC-2 type transport system permease protein</fullName>
    </submittedName>
</protein>
<evidence type="ECO:0000256" key="1">
    <source>
        <dbReference type="SAM" id="Phobius"/>
    </source>
</evidence>
<keyword evidence="1" id="KW-0472">Membrane</keyword>
<dbReference type="AlphaFoldDB" id="A0A1M4PJN6"/>
<accession>A0A1M4PJN6</accession>
<proteinExistence type="predicted"/>